<dbReference type="InterPro" id="IPR013752">
    <property type="entry name" value="KPA_reductase"/>
</dbReference>
<evidence type="ECO:0000256" key="10">
    <source>
        <dbReference type="ARBA" id="ARBA00048793"/>
    </source>
</evidence>
<dbReference type="SUPFAM" id="SSF51735">
    <property type="entry name" value="NAD(P)-binding Rossmann-fold domains"/>
    <property type="match status" value="1"/>
</dbReference>
<sequence length="285" mass="31426">MKVAIIGAGAIGKLLASYYAKQHEVTLVTRRQAQADVITAHGITKISEAGTIKYNVRATTTLPSADIYLVTVKYHHLQAIQPLLAQVATTLVFLQNGLAHQAFAEQFSCDVVIGTLTTGAETKDETTVYERGRGVMKIAAAKAQVIWQLNQQDLPLVQADSTEVLWQKAMINSLINPLTALLNLTNGELISNPYAYQLMQLIYQELIEAFPEKKHLLVFEDVVQLCHNTAKNTSSMRADFLAERKSELATIVGEIVAEAAAKQCQLPTLQTVYYALLAIEERRSK</sequence>
<gene>
    <name evidence="14" type="ORF">K8V30_07770</name>
</gene>
<evidence type="ECO:0000256" key="11">
    <source>
        <dbReference type="RuleBase" id="RU362068"/>
    </source>
</evidence>
<dbReference type="SUPFAM" id="SSF48179">
    <property type="entry name" value="6-phosphogluconate dehydrogenase C-terminal domain-like"/>
    <property type="match status" value="1"/>
</dbReference>
<evidence type="ECO:0000256" key="3">
    <source>
        <dbReference type="ARBA" id="ARBA00007870"/>
    </source>
</evidence>
<evidence type="ECO:0000256" key="5">
    <source>
        <dbReference type="ARBA" id="ARBA00019465"/>
    </source>
</evidence>
<dbReference type="Proteomes" id="UP000700212">
    <property type="component" value="Unassembled WGS sequence"/>
</dbReference>
<organism evidence="14 15">
    <name type="scientific">Metalysinibacillus jejuensis</name>
    <dbReference type="NCBI Taxonomy" id="914327"/>
    <lineage>
        <taxon>Bacteria</taxon>
        <taxon>Bacillati</taxon>
        <taxon>Bacillota</taxon>
        <taxon>Bacilli</taxon>
        <taxon>Bacillales</taxon>
        <taxon>Caryophanaceae</taxon>
        <taxon>Metalysinibacillus</taxon>
    </lineage>
</organism>
<protein>
    <recommendedName>
        <fullName evidence="5 11">2-dehydropantoate 2-reductase</fullName>
        <ecNumber evidence="4 11">1.1.1.169</ecNumber>
    </recommendedName>
    <alternativeName>
        <fullName evidence="9 11">Ketopantoate reductase</fullName>
    </alternativeName>
</protein>
<dbReference type="NCBIfam" id="TIGR00745">
    <property type="entry name" value="apbA_panE"/>
    <property type="match status" value="1"/>
</dbReference>
<dbReference type="PANTHER" id="PTHR43765">
    <property type="entry name" value="2-DEHYDROPANTOATE 2-REDUCTASE-RELATED"/>
    <property type="match status" value="1"/>
</dbReference>
<dbReference type="EMBL" id="DYTV01000101">
    <property type="protein sequence ID" value="HJH11560.1"/>
    <property type="molecule type" value="Genomic_DNA"/>
</dbReference>
<comment type="function">
    <text evidence="1 11">Catalyzes the NADPH-dependent reduction of ketopantoate into pantoic acid.</text>
</comment>
<dbReference type="GO" id="GO:0008677">
    <property type="term" value="F:2-dehydropantoate 2-reductase activity"/>
    <property type="evidence" value="ECO:0007669"/>
    <property type="project" value="UniProtKB-EC"/>
</dbReference>
<evidence type="ECO:0000256" key="1">
    <source>
        <dbReference type="ARBA" id="ARBA00002919"/>
    </source>
</evidence>
<comment type="pathway">
    <text evidence="2 11">Cofactor biosynthesis; (R)-pantothenate biosynthesis; (R)-pantoate from 3-methyl-2-oxobutanoate: step 2/2.</text>
</comment>
<evidence type="ECO:0000313" key="14">
    <source>
        <dbReference type="EMBL" id="HJH11560.1"/>
    </source>
</evidence>
<dbReference type="InterPro" id="IPR036291">
    <property type="entry name" value="NAD(P)-bd_dom_sf"/>
</dbReference>
<reference evidence="14" key="2">
    <citation type="submission" date="2021-09" db="EMBL/GenBank/DDBJ databases">
        <authorList>
            <person name="Gilroy R."/>
        </authorList>
    </citation>
    <scope>NUCLEOTIDE SEQUENCE</scope>
    <source>
        <strain evidence="14">CHK160-4876</strain>
    </source>
</reference>
<dbReference type="InterPro" id="IPR013332">
    <property type="entry name" value="KPR_N"/>
</dbReference>
<keyword evidence="8 11" id="KW-0560">Oxidoreductase</keyword>
<dbReference type="GO" id="GO:0015940">
    <property type="term" value="P:pantothenate biosynthetic process"/>
    <property type="evidence" value="ECO:0007669"/>
    <property type="project" value="UniProtKB-KW"/>
</dbReference>
<evidence type="ECO:0000256" key="4">
    <source>
        <dbReference type="ARBA" id="ARBA00013014"/>
    </source>
</evidence>
<feature type="domain" description="Ketopantoate reductase N-terminal" evidence="12">
    <location>
        <begin position="3"/>
        <end position="141"/>
    </location>
</feature>
<reference evidence="14" key="1">
    <citation type="journal article" date="2021" name="PeerJ">
        <title>Extensive microbial diversity within the chicken gut microbiome revealed by metagenomics and culture.</title>
        <authorList>
            <person name="Gilroy R."/>
            <person name="Ravi A."/>
            <person name="Getino M."/>
            <person name="Pursley I."/>
            <person name="Horton D.L."/>
            <person name="Alikhan N.F."/>
            <person name="Baker D."/>
            <person name="Gharbi K."/>
            <person name="Hall N."/>
            <person name="Watson M."/>
            <person name="Adriaenssens E.M."/>
            <person name="Foster-Nyarko E."/>
            <person name="Jarju S."/>
            <person name="Secka A."/>
            <person name="Antonio M."/>
            <person name="Oren A."/>
            <person name="Chaudhuri R.R."/>
            <person name="La Ragione R."/>
            <person name="Hildebrand F."/>
            <person name="Pallen M.J."/>
        </authorList>
    </citation>
    <scope>NUCLEOTIDE SEQUENCE</scope>
    <source>
        <strain evidence="14">CHK160-4876</strain>
    </source>
</reference>
<dbReference type="Pfam" id="PF02558">
    <property type="entry name" value="ApbA"/>
    <property type="match status" value="1"/>
</dbReference>
<comment type="similarity">
    <text evidence="3 11">Belongs to the ketopantoate reductase family.</text>
</comment>
<feature type="domain" description="Ketopantoate reductase C-terminal" evidence="13">
    <location>
        <begin position="163"/>
        <end position="279"/>
    </location>
</feature>
<dbReference type="PANTHER" id="PTHR43765:SF2">
    <property type="entry name" value="2-DEHYDROPANTOATE 2-REDUCTASE"/>
    <property type="match status" value="1"/>
</dbReference>
<comment type="caution">
    <text evidence="14">The sequence shown here is derived from an EMBL/GenBank/DDBJ whole genome shotgun (WGS) entry which is preliminary data.</text>
</comment>
<dbReference type="GO" id="GO:0005737">
    <property type="term" value="C:cytoplasm"/>
    <property type="evidence" value="ECO:0007669"/>
    <property type="project" value="TreeGrafter"/>
</dbReference>
<dbReference type="GO" id="GO:0050661">
    <property type="term" value="F:NADP binding"/>
    <property type="evidence" value="ECO:0007669"/>
    <property type="project" value="TreeGrafter"/>
</dbReference>
<dbReference type="EC" id="1.1.1.169" evidence="4 11"/>
<dbReference type="InterPro" id="IPR013328">
    <property type="entry name" value="6PGD_dom2"/>
</dbReference>
<evidence type="ECO:0000256" key="9">
    <source>
        <dbReference type="ARBA" id="ARBA00032024"/>
    </source>
</evidence>
<dbReference type="Pfam" id="PF08546">
    <property type="entry name" value="ApbA_C"/>
    <property type="match status" value="1"/>
</dbReference>
<evidence type="ECO:0000256" key="2">
    <source>
        <dbReference type="ARBA" id="ARBA00004994"/>
    </source>
</evidence>
<evidence type="ECO:0000313" key="15">
    <source>
        <dbReference type="Proteomes" id="UP000700212"/>
    </source>
</evidence>
<comment type="catalytic activity">
    <reaction evidence="10 11">
        <text>(R)-pantoate + NADP(+) = 2-dehydropantoate + NADPH + H(+)</text>
        <dbReference type="Rhea" id="RHEA:16233"/>
        <dbReference type="ChEBI" id="CHEBI:11561"/>
        <dbReference type="ChEBI" id="CHEBI:15378"/>
        <dbReference type="ChEBI" id="CHEBI:15980"/>
        <dbReference type="ChEBI" id="CHEBI:57783"/>
        <dbReference type="ChEBI" id="CHEBI:58349"/>
        <dbReference type="EC" id="1.1.1.169"/>
    </reaction>
</comment>
<dbReference type="AlphaFoldDB" id="A0A921NBX5"/>
<dbReference type="InterPro" id="IPR050838">
    <property type="entry name" value="Ketopantoate_reductase"/>
</dbReference>
<keyword evidence="7 11" id="KW-0521">NADP</keyword>
<dbReference type="InterPro" id="IPR003710">
    <property type="entry name" value="ApbA"/>
</dbReference>
<evidence type="ECO:0000256" key="6">
    <source>
        <dbReference type="ARBA" id="ARBA00022655"/>
    </source>
</evidence>
<dbReference type="Gene3D" id="1.10.1040.10">
    <property type="entry name" value="N-(1-d-carboxylethyl)-l-norvaline Dehydrogenase, domain 2"/>
    <property type="match status" value="1"/>
</dbReference>
<dbReference type="Gene3D" id="3.40.50.720">
    <property type="entry name" value="NAD(P)-binding Rossmann-like Domain"/>
    <property type="match status" value="1"/>
</dbReference>
<accession>A0A921NBX5</accession>
<dbReference type="InterPro" id="IPR008927">
    <property type="entry name" value="6-PGluconate_DH-like_C_sf"/>
</dbReference>
<evidence type="ECO:0000259" key="13">
    <source>
        <dbReference type="Pfam" id="PF08546"/>
    </source>
</evidence>
<evidence type="ECO:0000256" key="8">
    <source>
        <dbReference type="ARBA" id="ARBA00023002"/>
    </source>
</evidence>
<proteinExistence type="inferred from homology"/>
<evidence type="ECO:0000259" key="12">
    <source>
        <dbReference type="Pfam" id="PF02558"/>
    </source>
</evidence>
<name>A0A921NBX5_9BACL</name>
<keyword evidence="6 11" id="KW-0566">Pantothenate biosynthesis</keyword>
<evidence type="ECO:0000256" key="7">
    <source>
        <dbReference type="ARBA" id="ARBA00022857"/>
    </source>
</evidence>